<dbReference type="SUPFAM" id="SSF52021">
    <property type="entry name" value="Carbamoyl phosphate synthetase, small subunit N-terminal domain"/>
    <property type="match status" value="1"/>
</dbReference>
<dbReference type="AlphaFoldDB" id="A0A9W7KY23"/>
<dbReference type="Proteomes" id="UP001165122">
    <property type="component" value="Unassembled WGS sequence"/>
</dbReference>
<evidence type="ECO:0000259" key="2">
    <source>
        <dbReference type="SMART" id="SM01097"/>
    </source>
</evidence>
<feature type="compositionally biased region" description="Polar residues" evidence="1">
    <location>
        <begin position="41"/>
        <end position="51"/>
    </location>
</feature>
<keyword evidence="4" id="KW-1185">Reference proteome</keyword>
<dbReference type="InterPro" id="IPR002474">
    <property type="entry name" value="CarbamoylP_synth_ssu_N"/>
</dbReference>
<name>A0A9W7KY23_9STRA</name>
<reference evidence="4" key="1">
    <citation type="journal article" date="2023" name="Commun. Biol.">
        <title>Genome analysis of Parmales, the sister group of diatoms, reveals the evolutionary specialization of diatoms from phago-mixotrophs to photoautotrophs.</title>
        <authorList>
            <person name="Ban H."/>
            <person name="Sato S."/>
            <person name="Yoshikawa S."/>
            <person name="Yamada K."/>
            <person name="Nakamura Y."/>
            <person name="Ichinomiya M."/>
            <person name="Sato N."/>
            <person name="Blanc-Mathieu R."/>
            <person name="Endo H."/>
            <person name="Kuwata A."/>
            <person name="Ogata H."/>
        </authorList>
    </citation>
    <scope>NUCLEOTIDE SEQUENCE [LARGE SCALE GENOMIC DNA]</scope>
    <source>
        <strain evidence="4">NIES 3700</strain>
    </source>
</reference>
<feature type="region of interest" description="Disordered" evidence="1">
    <location>
        <begin position="40"/>
        <end position="73"/>
    </location>
</feature>
<dbReference type="InterPro" id="IPR036480">
    <property type="entry name" value="CarbP_synth_ssu_N_sf"/>
</dbReference>
<dbReference type="SMART" id="SM01097">
    <property type="entry name" value="CPSase_sm_chain"/>
    <property type="match status" value="1"/>
</dbReference>
<dbReference type="OrthoDB" id="200819at2759"/>
<feature type="domain" description="Carbamoyl-phosphate synthase small subunit N-terminal" evidence="2">
    <location>
        <begin position="82"/>
        <end position="200"/>
    </location>
</feature>
<evidence type="ECO:0000313" key="3">
    <source>
        <dbReference type="EMBL" id="GMI16052.1"/>
    </source>
</evidence>
<accession>A0A9W7KY23</accession>
<comment type="caution">
    <text evidence="3">The sequence shown here is derived from an EMBL/GenBank/DDBJ whole genome shotgun (WGS) entry which is preliminary data.</text>
</comment>
<evidence type="ECO:0000256" key="1">
    <source>
        <dbReference type="SAM" id="MobiDB-lite"/>
    </source>
</evidence>
<protein>
    <recommendedName>
        <fullName evidence="2">Carbamoyl-phosphate synthase small subunit N-terminal domain-containing protein</fullName>
    </recommendedName>
</protein>
<proteinExistence type="predicted"/>
<dbReference type="Pfam" id="PF00988">
    <property type="entry name" value="CPSase_sm_chain"/>
    <property type="match status" value="1"/>
</dbReference>
<dbReference type="EMBL" id="BRXW01000242">
    <property type="protein sequence ID" value="GMI16052.1"/>
    <property type="molecule type" value="Genomic_DNA"/>
</dbReference>
<sequence>MFSSGLLWQIYAVSIDSRMPETMSLLPPIPIPIFPKKMVSKRSSSSGTPGANKSVKRSVSPIPGSMEVDDSSGSDCLQFKGSPGTLHLSDNTSYKGFSFGADKNMAGEVVFNTGMVGYPEALTDPSYRGQILVLTFPLIGNYGVPDENDVDAHGLPTYFESNEIHIAGLIVSSYSFEHSHWTATRSLSDWLKKSLPSTASTPAA</sequence>
<evidence type="ECO:0000313" key="4">
    <source>
        <dbReference type="Proteomes" id="UP001165122"/>
    </source>
</evidence>
<dbReference type="Gene3D" id="3.50.30.20">
    <property type="entry name" value="Carbamoyl-phosphate synthase small subunit, N-terminal domain"/>
    <property type="match status" value="1"/>
</dbReference>
<organism evidence="3 4">
    <name type="scientific">Triparma laevis f. longispina</name>
    <dbReference type="NCBI Taxonomy" id="1714387"/>
    <lineage>
        <taxon>Eukaryota</taxon>
        <taxon>Sar</taxon>
        <taxon>Stramenopiles</taxon>
        <taxon>Ochrophyta</taxon>
        <taxon>Bolidophyceae</taxon>
        <taxon>Parmales</taxon>
        <taxon>Triparmaceae</taxon>
        <taxon>Triparma</taxon>
    </lineage>
</organism>
<gene>
    <name evidence="3" type="ORF">TrLO_g1425</name>
</gene>